<evidence type="ECO:0000256" key="5">
    <source>
        <dbReference type="ARBA" id="ARBA00018512"/>
    </source>
</evidence>
<dbReference type="GO" id="GO:0006488">
    <property type="term" value="P:dolichol-linked oligosaccharide biosynthetic process"/>
    <property type="evidence" value="ECO:0007669"/>
    <property type="project" value="UniProtKB-UniRule"/>
</dbReference>
<keyword evidence="7" id="KW-0808">Transferase</keyword>
<comment type="function">
    <text evidence="12">Dol-P-Glc:Glc(2)Man(9)GlcNAc(2)-PP-Dol alpha-1,2-glucosyltransferase that operates in the biosynthetic pathway of dolichol-linked oligosaccharides, the glycan precursors employed in protein asparagine (N)-glycosylation. The assembly of dolichol-linked oligosaccharides begins on the cytosolic side of the endoplasmic reticulum membrane and finishes in its lumen. The sequential addition of sugars to dolichol pyrophosphate produces dolichol-linked oligosaccharides containing fourteen sugars, including two GlcNAcs, nine mannoses and three glucoses. Once assembled, the oligosaccharide is transferred from the lipid to nascent proteins by oligosaccharyltransferases. In the lumen of the endoplasmic reticulum, adds the third and last glucose residue from dolichyl phosphate glucose (Dol-P-Glc) onto the lipid-linked oligosaccharide intermediate Glc(2)Man(9)GlcNAc(2)-PP-Dol to produce Glc(3)Man(9)GlcNAc(2)-PP-Dol.</text>
</comment>
<dbReference type="GO" id="GO:0005789">
    <property type="term" value="C:endoplasmic reticulum membrane"/>
    <property type="evidence" value="ECO:0007669"/>
    <property type="project" value="UniProtKB-SubCell"/>
</dbReference>
<evidence type="ECO:0000256" key="11">
    <source>
        <dbReference type="ARBA" id="ARBA00023136"/>
    </source>
</evidence>
<comment type="similarity">
    <text evidence="3 14">Belongs to the ALG10 glucosyltransferase family.</text>
</comment>
<evidence type="ECO:0000256" key="7">
    <source>
        <dbReference type="ARBA" id="ARBA00022679"/>
    </source>
</evidence>
<keyword evidence="10 14" id="KW-1133">Transmembrane helix</keyword>
<keyword evidence="8 14" id="KW-0812">Transmembrane</keyword>
<feature type="transmembrane region" description="Helical" evidence="14">
    <location>
        <begin position="441"/>
        <end position="461"/>
    </location>
</feature>
<comment type="subcellular location">
    <subcellularLocation>
        <location evidence="1">Endoplasmic reticulum membrane</location>
        <topology evidence="1">Multi-pass membrane protein</topology>
    </subcellularLocation>
</comment>
<organism evidence="15 16">
    <name type="scientific">Wickerhamomyces mucosus</name>
    <dbReference type="NCBI Taxonomy" id="1378264"/>
    <lineage>
        <taxon>Eukaryota</taxon>
        <taxon>Fungi</taxon>
        <taxon>Dikarya</taxon>
        <taxon>Ascomycota</taxon>
        <taxon>Saccharomycotina</taxon>
        <taxon>Saccharomycetes</taxon>
        <taxon>Phaffomycetales</taxon>
        <taxon>Wickerhamomycetaceae</taxon>
        <taxon>Wickerhamomyces</taxon>
    </lineage>
</organism>
<gene>
    <name evidence="15" type="ORF">WICMUC_005795</name>
</gene>
<feature type="transmembrane region" description="Helical" evidence="14">
    <location>
        <begin position="121"/>
        <end position="141"/>
    </location>
</feature>
<reference evidence="15" key="1">
    <citation type="journal article" date="2021" name="Open Biol.">
        <title>Shared evolutionary footprints suggest mitochondrial oxidative damage underlies multiple complex I losses in fungi.</title>
        <authorList>
            <person name="Schikora-Tamarit M.A."/>
            <person name="Marcet-Houben M."/>
            <person name="Nosek J."/>
            <person name="Gabaldon T."/>
        </authorList>
    </citation>
    <scope>NUCLEOTIDE SEQUENCE</scope>
    <source>
        <strain evidence="15">CBS6341</strain>
    </source>
</reference>
<feature type="transmembrane region" description="Helical" evidence="14">
    <location>
        <begin position="290"/>
        <end position="309"/>
    </location>
</feature>
<dbReference type="PANTHER" id="PTHR12989:SF10">
    <property type="entry name" value="DOL-P-GLC:GLC(2)MAN(9)GLCNAC(2)-PP-DOL ALPHA-1,2-GLUCOSYLTRANSFERASE-RELATED"/>
    <property type="match status" value="1"/>
</dbReference>
<evidence type="ECO:0000256" key="1">
    <source>
        <dbReference type="ARBA" id="ARBA00004477"/>
    </source>
</evidence>
<feature type="transmembrane region" description="Helical" evidence="14">
    <location>
        <begin position="162"/>
        <end position="184"/>
    </location>
</feature>
<evidence type="ECO:0000313" key="15">
    <source>
        <dbReference type="EMBL" id="KAH3664410.1"/>
    </source>
</evidence>
<keyword evidence="6 14" id="KW-0328">Glycosyltransferase</keyword>
<evidence type="ECO:0000256" key="3">
    <source>
        <dbReference type="ARBA" id="ARBA00010600"/>
    </source>
</evidence>
<feature type="transmembrane region" description="Helical" evidence="14">
    <location>
        <begin position="367"/>
        <end position="386"/>
    </location>
</feature>
<evidence type="ECO:0000256" key="10">
    <source>
        <dbReference type="ARBA" id="ARBA00022989"/>
    </source>
</evidence>
<evidence type="ECO:0000256" key="14">
    <source>
        <dbReference type="PIRNR" id="PIRNR028810"/>
    </source>
</evidence>
<comment type="catalytic activity">
    <reaction evidence="13">
        <text>an alpha-D-Glc-(1-&gt;3)-alpha-D-Glc-(1-&gt;3)-alpha-D-Man-(1-&gt;2)-alpha-D-Man-(1-&gt;2)-alpha-D-Man-(1-&gt;3)-[alpha-D-Man-(1-&gt;2)-alpha-D-Man-(1-&gt;3)-[alpha-D-Man-(1-&gt;2)-alpha-D-Man-(1-&gt;6)]-alpha-D-Man-(1-&gt;6)]-beta-D-Man-(1-&gt;4)-beta-D-GlcNAc-(1-&gt;4)-alpha-D-GlcNAc-diphospho-di-trans,poly-cis-dolichol + a di-trans,poly-cis-dolichyl beta-D-glucosyl phosphate = a alpha-D-Glc-(1-&gt;2)-alpha-D-Glc-(1-&gt;3)-alpha-D-Glc-(1-&gt;3)-alpha-D-Man-(1-&gt;2)-alpha-D-Man-(1-&gt;2)-alpha-D-Man-(1-&gt;3)-[alpha-D-Man-(1-&gt;2)-alpha-D-Man-(1-&gt;3)-[alpha-D-Man-(1-&gt;2)-alpha-D-Man-(1-&gt;6)]-alpha-D-Man-(1-&gt;6)]-beta-D-Man-(1-&gt;4)-beta-D-GlcNAc-(1-&gt;4)-alpha-D-GlcNAc-diphospho-di-trans,poly-cis-dolichol + a di-trans,poly-cis-dolichyl phosphate + H(+)</text>
        <dbReference type="Rhea" id="RHEA:29543"/>
        <dbReference type="Rhea" id="RHEA-COMP:19498"/>
        <dbReference type="Rhea" id="RHEA-COMP:19502"/>
        <dbReference type="Rhea" id="RHEA-COMP:19512"/>
        <dbReference type="Rhea" id="RHEA-COMP:19522"/>
        <dbReference type="ChEBI" id="CHEBI:15378"/>
        <dbReference type="ChEBI" id="CHEBI:57525"/>
        <dbReference type="ChEBI" id="CHEBI:57683"/>
        <dbReference type="ChEBI" id="CHEBI:132522"/>
        <dbReference type="ChEBI" id="CHEBI:132523"/>
        <dbReference type="EC" id="2.4.1.256"/>
    </reaction>
    <physiologicalReaction direction="left-to-right" evidence="13">
        <dbReference type="Rhea" id="RHEA:29544"/>
    </physiologicalReaction>
</comment>
<dbReference type="PANTHER" id="PTHR12989">
    <property type="entry name" value="ALPHA-1,2-GLUCOSYLTRANSFERASE ALG10"/>
    <property type="match status" value="1"/>
</dbReference>
<feature type="transmembrane region" description="Helical" evidence="14">
    <location>
        <begin position="250"/>
        <end position="270"/>
    </location>
</feature>
<sequence length="509" mass="60285">MSEEHHESTEEVNSFPTVDGRDLEYEITFAIVFNWFIGLPIIALVFIISSIYISNNYLKDKFIDEIFHVSMVEQYFKGDFKTWDSKITTPPGLYYLGYVWAKLIQLLHIPINPVGLNSLRLINAIGGAVVLPISLNSLFILNPIGFWQTNIVLFPILSTFYYFFYTDVWSTVFIISSLSTAIGLPFGDKLSIKVSAILGFLSIWFRQTNIIWNLLVLVFVIERRATIQKNFTDSFLNNCIKFIIQFFEDFWEFSLPYIINFVLFFGFLIYNRGITLGDKENHVAGFHLIQFFYCISFITFFTWPVWISTQFIKDYLRRFRLGFILVVLEILGIWIIIRFFTVIHPFLLADNRHYTFYIFRKIINYSFFRKYIIMGQIYHFSTYVFFRTLNSNAFEFNSINELPFKLTRDLPLKPTGISIWTLTICIILTVVPSPLFEPRYYIVPFIIYRLFISVPFESYYQGQNLKNVTLVRLFCELLWLILINIVVILMFTFYTFSWDTESNPQRIIW</sequence>
<evidence type="ECO:0000256" key="13">
    <source>
        <dbReference type="ARBA" id="ARBA00048064"/>
    </source>
</evidence>
<evidence type="ECO:0000256" key="12">
    <source>
        <dbReference type="ARBA" id="ARBA00044727"/>
    </source>
</evidence>
<dbReference type="Pfam" id="PF04922">
    <property type="entry name" value="DIE2_ALG10"/>
    <property type="match status" value="1"/>
</dbReference>
<evidence type="ECO:0000313" key="16">
    <source>
        <dbReference type="Proteomes" id="UP000769528"/>
    </source>
</evidence>
<evidence type="ECO:0000256" key="9">
    <source>
        <dbReference type="ARBA" id="ARBA00022824"/>
    </source>
</evidence>
<comment type="pathway">
    <text evidence="2">Protein modification; protein glycosylation.</text>
</comment>
<feature type="transmembrane region" description="Helical" evidence="14">
    <location>
        <begin position="321"/>
        <end position="347"/>
    </location>
</feature>
<reference evidence="15" key="2">
    <citation type="submission" date="2021-01" db="EMBL/GenBank/DDBJ databases">
        <authorList>
            <person name="Schikora-Tamarit M.A."/>
        </authorList>
    </citation>
    <scope>NUCLEOTIDE SEQUENCE</scope>
    <source>
        <strain evidence="15">CBS6341</strain>
    </source>
</reference>
<feature type="transmembrane region" description="Helical" evidence="14">
    <location>
        <begin position="196"/>
        <end position="221"/>
    </location>
</feature>
<accession>A0A9P8P374</accession>
<comment type="caution">
    <text evidence="15">The sequence shown here is derived from an EMBL/GenBank/DDBJ whole genome shotgun (WGS) entry which is preliminary data.</text>
</comment>
<feature type="transmembrane region" description="Helical" evidence="14">
    <location>
        <begin position="473"/>
        <end position="496"/>
    </location>
</feature>
<evidence type="ECO:0000256" key="2">
    <source>
        <dbReference type="ARBA" id="ARBA00004922"/>
    </source>
</evidence>
<dbReference type="Proteomes" id="UP000769528">
    <property type="component" value="Unassembled WGS sequence"/>
</dbReference>
<feature type="transmembrane region" description="Helical" evidence="14">
    <location>
        <begin position="417"/>
        <end position="435"/>
    </location>
</feature>
<dbReference type="GO" id="GO:0106073">
    <property type="term" value="F:dolichyl pyrophosphate Glc2Man9GlcNAc2 alpha-1,2-glucosyltransferase activity"/>
    <property type="evidence" value="ECO:0007669"/>
    <property type="project" value="UniProtKB-UniRule"/>
</dbReference>
<evidence type="ECO:0000256" key="8">
    <source>
        <dbReference type="ARBA" id="ARBA00022692"/>
    </source>
</evidence>
<evidence type="ECO:0000256" key="6">
    <source>
        <dbReference type="ARBA" id="ARBA00022676"/>
    </source>
</evidence>
<name>A0A9P8P374_9ASCO</name>
<proteinExistence type="inferred from homology"/>
<dbReference type="InterPro" id="IPR016900">
    <property type="entry name" value="Alg10"/>
</dbReference>
<keyword evidence="16" id="KW-1185">Reference proteome</keyword>
<keyword evidence="11 14" id="KW-0472">Membrane</keyword>
<dbReference type="AlphaFoldDB" id="A0A9P8P374"/>
<protein>
    <recommendedName>
        <fullName evidence="5 14">Dol-P-Glc:Glc(2)Man(9)GlcNAc(2)-PP-Dol alpha-1,2-glucosyltransferase</fullName>
        <ecNumber evidence="4 14">2.4.1.256</ecNumber>
    </recommendedName>
</protein>
<dbReference type="EC" id="2.4.1.256" evidence="4 14"/>
<feature type="transmembrane region" description="Helical" evidence="14">
    <location>
        <begin position="27"/>
        <end position="53"/>
    </location>
</feature>
<evidence type="ECO:0000256" key="4">
    <source>
        <dbReference type="ARBA" id="ARBA00011967"/>
    </source>
</evidence>
<dbReference type="PIRSF" id="PIRSF028810">
    <property type="entry name" value="Alpha1_2_glucosyltferase_Alg10"/>
    <property type="match status" value="1"/>
</dbReference>
<dbReference type="EMBL" id="JAEUBF010001473">
    <property type="protein sequence ID" value="KAH3664410.1"/>
    <property type="molecule type" value="Genomic_DNA"/>
</dbReference>
<keyword evidence="9" id="KW-0256">Endoplasmic reticulum</keyword>
<dbReference type="OrthoDB" id="4769at2759"/>